<gene>
    <name evidence="1" type="ORF">H4F98_15875</name>
</gene>
<dbReference type="AlphaFoldDB" id="A0A7W3Y708"/>
<proteinExistence type="predicted"/>
<dbReference type="Proteomes" id="UP000523196">
    <property type="component" value="Unassembled WGS sequence"/>
</dbReference>
<dbReference type="Gene3D" id="2.40.50.320">
    <property type="entry name" value="Copper binding periplasmic protein CusF"/>
    <property type="match status" value="1"/>
</dbReference>
<sequence length="90" mass="9347">MSEAEQAKTPAEASAAVTASATGTVQAVDAAASKITIAHGPVEVLQWPAMTMAFKATPEQIASVRAGQKVQFEFTAEGMNATIIRVQSIQ</sequence>
<dbReference type="InterPro" id="IPR021647">
    <property type="entry name" value="CusF_Ec"/>
</dbReference>
<name>A0A7W3Y708_9GAMM</name>
<dbReference type="Pfam" id="PF11604">
    <property type="entry name" value="CusF_Ec"/>
    <property type="match status" value="1"/>
</dbReference>
<organism evidence="1 2">
    <name type="scientific">Marilutibacter spongiae</name>
    <dbReference type="NCBI Taxonomy" id="2025720"/>
    <lineage>
        <taxon>Bacteria</taxon>
        <taxon>Pseudomonadati</taxon>
        <taxon>Pseudomonadota</taxon>
        <taxon>Gammaproteobacteria</taxon>
        <taxon>Lysobacterales</taxon>
        <taxon>Lysobacteraceae</taxon>
        <taxon>Marilutibacter</taxon>
    </lineage>
</organism>
<evidence type="ECO:0000313" key="2">
    <source>
        <dbReference type="Proteomes" id="UP000523196"/>
    </source>
</evidence>
<dbReference type="EMBL" id="JACHTF010000023">
    <property type="protein sequence ID" value="MBB1062053.1"/>
    <property type="molecule type" value="Genomic_DNA"/>
</dbReference>
<reference evidence="1 2" key="1">
    <citation type="submission" date="2020-08" db="EMBL/GenBank/DDBJ databases">
        <authorList>
            <person name="Xu S."/>
            <person name="Li A."/>
        </authorList>
    </citation>
    <scope>NUCLEOTIDE SEQUENCE [LARGE SCALE GENOMIC DNA]</scope>
    <source>
        <strain evidence="1 2">119BY6-57</strain>
    </source>
</reference>
<dbReference type="InterPro" id="IPR042230">
    <property type="entry name" value="CusF_sf"/>
</dbReference>
<accession>A0A7W3Y708</accession>
<keyword evidence="2" id="KW-1185">Reference proteome</keyword>
<evidence type="ECO:0000313" key="1">
    <source>
        <dbReference type="EMBL" id="MBB1062053.1"/>
    </source>
</evidence>
<protein>
    <submittedName>
        <fullName evidence="1">Copper-binding protein</fullName>
    </submittedName>
</protein>
<comment type="caution">
    <text evidence="1">The sequence shown here is derived from an EMBL/GenBank/DDBJ whole genome shotgun (WGS) entry which is preliminary data.</text>
</comment>